<comment type="caution">
    <text evidence="1">The sequence shown here is derived from an EMBL/GenBank/DDBJ whole genome shotgun (WGS) entry which is preliminary data.</text>
</comment>
<protein>
    <submittedName>
        <fullName evidence="1">Uncharacterized protein</fullName>
    </submittedName>
</protein>
<dbReference type="SUPFAM" id="SSF159275">
    <property type="entry name" value="PA1994-like"/>
    <property type="match status" value="1"/>
</dbReference>
<name>A0ABV2PN11_9BACI</name>
<evidence type="ECO:0000313" key="2">
    <source>
        <dbReference type="Proteomes" id="UP001549363"/>
    </source>
</evidence>
<dbReference type="InterPro" id="IPR009467">
    <property type="entry name" value="Glycolipid-bd_prot_put"/>
</dbReference>
<proteinExistence type="predicted"/>
<reference evidence="1 2" key="1">
    <citation type="submission" date="2024-06" db="EMBL/GenBank/DDBJ databases">
        <title>Sorghum-associated microbial communities from plants grown in Nebraska, USA.</title>
        <authorList>
            <person name="Schachtman D."/>
        </authorList>
    </citation>
    <scope>NUCLEOTIDE SEQUENCE [LARGE SCALE GENOMIC DNA]</scope>
    <source>
        <strain evidence="1 2">736</strain>
    </source>
</reference>
<accession>A0ABV2PN11</accession>
<dbReference type="EMBL" id="JBEPSB010000019">
    <property type="protein sequence ID" value="MET4562350.1"/>
    <property type="molecule type" value="Genomic_DNA"/>
</dbReference>
<keyword evidence="2" id="KW-1185">Reference proteome</keyword>
<dbReference type="Pfam" id="PF06475">
    <property type="entry name" value="Glycolipid_bind"/>
    <property type="match status" value="1"/>
</dbReference>
<gene>
    <name evidence="1" type="ORF">ABIA69_003540</name>
</gene>
<evidence type="ECO:0000313" key="1">
    <source>
        <dbReference type="EMBL" id="MET4562350.1"/>
    </source>
</evidence>
<sequence length="121" mass="14246">MDDLNSLNLMSDGKGTWFDKDGKVIDKLKGAIDIDISATPFSNSLPINRIDWFLNQQELFEMVYISIPSHEIKKVPQFYKYIRTTGNLRYFKYRCYDYETIICVDEQGLVINYPKVFSRIK</sequence>
<organism evidence="1 2">
    <name type="scientific">Lysinibacillus parviboronicapiens</name>
    <dbReference type="NCBI Taxonomy" id="436516"/>
    <lineage>
        <taxon>Bacteria</taxon>
        <taxon>Bacillati</taxon>
        <taxon>Bacillota</taxon>
        <taxon>Bacilli</taxon>
        <taxon>Bacillales</taxon>
        <taxon>Bacillaceae</taxon>
        <taxon>Lysinibacillus</taxon>
    </lineage>
</organism>
<dbReference type="Proteomes" id="UP001549363">
    <property type="component" value="Unassembled WGS sequence"/>
</dbReference>